<keyword evidence="2" id="KW-0326">Glycosidase</keyword>
<dbReference type="Gene3D" id="3.30.1730.10">
    <property type="entry name" value="AMP nucleoside phosphorylase, N-terminal domain"/>
    <property type="match status" value="1"/>
</dbReference>
<name>A0AAW9EEL5_KLEAE</name>
<dbReference type="InterPro" id="IPR018953">
    <property type="entry name" value="AMP_nucleoside_Pase_N"/>
</dbReference>
<proteinExistence type="predicted"/>
<dbReference type="GO" id="GO:0008714">
    <property type="term" value="F:AMP nucleosidase activity"/>
    <property type="evidence" value="ECO:0007669"/>
    <property type="project" value="UniProtKB-EC"/>
</dbReference>
<keyword evidence="2" id="KW-0378">Hydrolase</keyword>
<protein>
    <submittedName>
        <fullName evidence="2">AMP nucleosidase</fullName>
        <ecNumber evidence="2">3.2.2.4</ecNumber>
    </submittedName>
</protein>
<gene>
    <name evidence="2" type="ORF">SJ059_34400</name>
</gene>
<evidence type="ECO:0000313" key="3">
    <source>
        <dbReference type="Proteomes" id="UP001279012"/>
    </source>
</evidence>
<sequence>TVHWYGDVKKEDKTRAYGRLSKSGTYSTTITNPTLFENYLTEQLQLIADAYHVSFEVTASKQEIPYPFVIDGTGIGF</sequence>
<organism evidence="2 3">
    <name type="scientific">Klebsiella aerogenes</name>
    <name type="common">Enterobacter aerogenes</name>
    <dbReference type="NCBI Taxonomy" id="548"/>
    <lineage>
        <taxon>Bacteria</taxon>
        <taxon>Pseudomonadati</taxon>
        <taxon>Pseudomonadota</taxon>
        <taxon>Gammaproteobacteria</taxon>
        <taxon>Enterobacterales</taxon>
        <taxon>Enterobacteriaceae</taxon>
        <taxon>Klebsiella/Raoultella group</taxon>
        <taxon>Klebsiella</taxon>
    </lineage>
</organism>
<dbReference type="GO" id="GO:0009116">
    <property type="term" value="P:nucleoside metabolic process"/>
    <property type="evidence" value="ECO:0007669"/>
    <property type="project" value="InterPro"/>
</dbReference>
<dbReference type="Proteomes" id="UP001279012">
    <property type="component" value="Unassembled WGS sequence"/>
</dbReference>
<evidence type="ECO:0000259" key="1">
    <source>
        <dbReference type="Pfam" id="PF10423"/>
    </source>
</evidence>
<comment type="caution">
    <text evidence="2">The sequence shown here is derived from an EMBL/GenBank/DDBJ whole genome shotgun (WGS) entry which is preliminary data.</text>
</comment>
<dbReference type="EMBL" id="JAWZZT010002164">
    <property type="protein sequence ID" value="MDX7019516.1"/>
    <property type="molecule type" value="Genomic_DNA"/>
</dbReference>
<evidence type="ECO:0000313" key="2">
    <source>
        <dbReference type="EMBL" id="MDX7019516.1"/>
    </source>
</evidence>
<dbReference type="Pfam" id="PF10423">
    <property type="entry name" value="AMNp_N"/>
    <property type="match status" value="1"/>
</dbReference>
<feature type="domain" description="AMP nucleoside phosphorylase N-terminal" evidence="1">
    <location>
        <begin position="4"/>
        <end position="73"/>
    </location>
</feature>
<feature type="non-terminal residue" evidence="2">
    <location>
        <position position="77"/>
    </location>
</feature>
<dbReference type="AlphaFoldDB" id="A0AAW9EEL5"/>
<dbReference type="EC" id="3.2.2.4" evidence="2"/>
<accession>A0AAW9EEL5</accession>
<dbReference type="InterPro" id="IPR037109">
    <property type="entry name" value="AMP_N_sf"/>
</dbReference>
<feature type="non-terminal residue" evidence="2">
    <location>
        <position position="1"/>
    </location>
</feature>
<dbReference type="InterPro" id="IPR035994">
    <property type="entry name" value="Nucleoside_phosphorylase_sf"/>
</dbReference>
<dbReference type="SUPFAM" id="SSF53167">
    <property type="entry name" value="Purine and uridine phosphorylases"/>
    <property type="match status" value="1"/>
</dbReference>
<reference evidence="2" key="1">
    <citation type="submission" date="2023-11" db="EMBL/GenBank/DDBJ databases">
        <title>Detection of rare carbapenemases in Enterobacterales - comparison of two colorimetric and two CIM-based carbapenemase assays.</title>
        <authorList>
            <person name="Schaffarczyk L."/>
            <person name="Noster J."/>
            <person name="Stelzer Y."/>
            <person name="Sattler J."/>
            <person name="Gatermann S."/>
            <person name="Hamprecht A."/>
        </authorList>
    </citation>
    <scope>NUCLEOTIDE SEQUENCE</scope>
    <source>
        <strain evidence="2">CIM-Cont-037</strain>
    </source>
</reference>